<dbReference type="InterPro" id="IPR006566">
    <property type="entry name" value="FBD"/>
</dbReference>
<gene>
    <name evidence="2" type="ORF">Bca52824_009030</name>
</gene>
<accession>A0A8X8B9E1</accession>
<dbReference type="PROSITE" id="PS50181">
    <property type="entry name" value="FBOX"/>
    <property type="match status" value="1"/>
</dbReference>
<name>A0A8X8B9E1_BRACI</name>
<evidence type="ECO:0000313" key="2">
    <source>
        <dbReference type="EMBL" id="KAG2326302.1"/>
    </source>
</evidence>
<dbReference type="EMBL" id="JAAMPC010000002">
    <property type="protein sequence ID" value="KAG2326302.1"/>
    <property type="molecule type" value="Genomic_DNA"/>
</dbReference>
<dbReference type="PANTHER" id="PTHR31293:SF16">
    <property type="entry name" value="RNI-LIKE SUPERFAMILY PROTEIN"/>
    <property type="match status" value="1"/>
</dbReference>
<dbReference type="OrthoDB" id="1715480at2759"/>
<dbReference type="InterPro" id="IPR032675">
    <property type="entry name" value="LRR_dom_sf"/>
</dbReference>
<dbReference type="Proteomes" id="UP000886595">
    <property type="component" value="Unassembled WGS sequence"/>
</dbReference>
<feature type="domain" description="F-box" evidence="1">
    <location>
        <begin position="1"/>
        <end position="38"/>
    </location>
</feature>
<evidence type="ECO:0000313" key="3">
    <source>
        <dbReference type="Proteomes" id="UP000886595"/>
    </source>
</evidence>
<protein>
    <recommendedName>
        <fullName evidence="1">F-box domain-containing protein</fullName>
    </recommendedName>
</protein>
<dbReference type="SMART" id="SM00579">
    <property type="entry name" value="FBD"/>
    <property type="match status" value="1"/>
</dbReference>
<organism evidence="2 3">
    <name type="scientific">Brassica carinata</name>
    <name type="common">Ethiopian mustard</name>
    <name type="synonym">Abyssinian cabbage</name>
    <dbReference type="NCBI Taxonomy" id="52824"/>
    <lineage>
        <taxon>Eukaryota</taxon>
        <taxon>Viridiplantae</taxon>
        <taxon>Streptophyta</taxon>
        <taxon>Embryophyta</taxon>
        <taxon>Tracheophyta</taxon>
        <taxon>Spermatophyta</taxon>
        <taxon>Magnoliopsida</taxon>
        <taxon>eudicotyledons</taxon>
        <taxon>Gunneridae</taxon>
        <taxon>Pentapetalae</taxon>
        <taxon>rosids</taxon>
        <taxon>malvids</taxon>
        <taxon>Brassicales</taxon>
        <taxon>Brassicaceae</taxon>
        <taxon>Brassiceae</taxon>
        <taxon>Brassica</taxon>
    </lineage>
</organism>
<evidence type="ECO:0000259" key="1">
    <source>
        <dbReference type="PROSITE" id="PS50181"/>
    </source>
</evidence>
<dbReference type="PANTHER" id="PTHR31293">
    <property type="entry name" value="RNI-LIKE SUPERFAMILY PROTEIN"/>
    <property type="match status" value="1"/>
</dbReference>
<dbReference type="Pfam" id="PF00646">
    <property type="entry name" value="F-box"/>
    <property type="match status" value="1"/>
</dbReference>
<comment type="caution">
    <text evidence="2">The sequence shown here is derived from an EMBL/GenBank/DDBJ whole genome shotgun (WGS) entry which is preliminary data.</text>
</comment>
<sequence length="229" mass="25983">MDRVSDLPDEILCHILSFLTTKEAALTSILAKRWRNLLAFLPCLTIDDSLLLHPQYGSQETKRSFTDFVDTVLFACSQSMPVFENLKSFAIKSDKGCGWQAMPALLRNCPRLETLVIEGLMQDVTSMCGGVCNCISGEAKGLSLGFCRVRLLKIHRFQGRVKEMEIIKHFLDSLPCLEEMRVYVEEKNSLTTELEENREVSKRVLEMFQLYKKSSSCNVKLMVGDVLCI</sequence>
<proteinExistence type="predicted"/>
<dbReference type="InterPro" id="IPR036047">
    <property type="entry name" value="F-box-like_dom_sf"/>
</dbReference>
<keyword evidence="3" id="KW-1185">Reference proteome</keyword>
<dbReference type="AlphaFoldDB" id="A0A8X8B9E1"/>
<dbReference type="InterPro" id="IPR053781">
    <property type="entry name" value="F-box_AtFBL13-like"/>
</dbReference>
<dbReference type="Gene3D" id="3.80.10.10">
    <property type="entry name" value="Ribonuclease Inhibitor"/>
    <property type="match status" value="1"/>
</dbReference>
<reference evidence="2 3" key="1">
    <citation type="submission" date="2020-02" db="EMBL/GenBank/DDBJ databases">
        <authorList>
            <person name="Ma Q."/>
            <person name="Huang Y."/>
            <person name="Song X."/>
            <person name="Pei D."/>
        </authorList>
    </citation>
    <scope>NUCLEOTIDE SEQUENCE [LARGE SCALE GENOMIC DNA]</scope>
    <source>
        <strain evidence="2">Sxm20200214</strain>
        <tissue evidence="2">Leaf</tissue>
    </source>
</reference>
<dbReference type="CDD" id="cd22160">
    <property type="entry name" value="F-box_AtFBL13-like"/>
    <property type="match status" value="1"/>
</dbReference>
<dbReference type="InterPro" id="IPR055294">
    <property type="entry name" value="FBL60-like"/>
</dbReference>
<dbReference type="SUPFAM" id="SSF81383">
    <property type="entry name" value="F-box domain"/>
    <property type="match status" value="1"/>
</dbReference>
<dbReference type="InterPro" id="IPR001810">
    <property type="entry name" value="F-box_dom"/>
</dbReference>